<dbReference type="Proteomes" id="UP000033722">
    <property type="component" value="Unassembled WGS sequence"/>
</dbReference>
<reference evidence="1 2" key="1">
    <citation type="submission" date="2015-01" db="EMBL/GenBank/DDBJ databases">
        <title>Genome Sequencing of Rickettsiales.</title>
        <authorList>
            <person name="Daugherty S.C."/>
            <person name="Su Q."/>
            <person name="Abolude K."/>
            <person name="Beier-Sexton M."/>
            <person name="Carlyon J.A."/>
            <person name="Carter R."/>
            <person name="Day N.P."/>
            <person name="Dumler S.J."/>
            <person name="Dyachenko V."/>
            <person name="Godinez A."/>
            <person name="Kurtti T.J."/>
            <person name="Lichay M."/>
            <person name="Mullins K.E."/>
            <person name="Ott S."/>
            <person name="Pappas-Brown V."/>
            <person name="Paris D.H."/>
            <person name="Patel P."/>
            <person name="Richards A.L."/>
            <person name="Sadzewicz L."/>
            <person name="Sears K."/>
            <person name="Seidman D."/>
            <person name="Sengamalay N."/>
            <person name="Stenos J."/>
            <person name="Tallon L.J."/>
            <person name="Vincent G."/>
            <person name="Fraser C.M."/>
            <person name="Munderloh U."/>
            <person name="Dunning-Hotopp J.C."/>
        </authorList>
    </citation>
    <scope>NUCLEOTIDE SEQUENCE [LARGE SCALE GENOMIC DNA]</scope>
    <source>
        <strain evidence="1 2">CRT53-1</strain>
    </source>
</reference>
<name>A0A0F3Q3U1_ANAPH</name>
<dbReference type="AlphaFoldDB" id="A0A0F3Q3U1"/>
<sequence length="40" mass="4646">MLQEEILRSIAARKRGYNDNSYSNSIYKGTMAASYFSPRR</sequence>
<comment type="caution">
    <text evidence="1">The sequence shown here is derived from an EMBL/GenBank/DDBJ whole genome shotgun (WGS) entry which is preliminary data.</text>
</comment>
<accession>A0A0F3Q3U1</accession>
<protein>
    <submittedName>
        <fullName evidence="1">Uncharacterized protein</fullName>
    </submittedName>
</protein>
<evidence type="ECO:0000313" key="2">
    <source>
        <dbReference type="Proteomes" id="UP000033722"/>
    </source>
</evidence>
<gene>
    <name evidence="1" type="ORF">APHCRT_0587</name>
</gene>
<dbReference type="EMBL" id="LAOD01000016">
    <property type="protein sequence ID" value="KJV86114.1"/>
    <property type="molecule type" value="Genomic_DNA"/>
</dbReference>
<evidence type="ECO:0000313" key="1">
    <source>
        <dbReference type="EMBL" id="KJV86114.1"/>
    </source>
</evidence>
<proteinExistence type="predicted"/>
<dbReference type="PATRIC" id="fig|1359157.3.peg.253"/>
<organism evidence="1 2">
    <name type="scientific">Anaplasma phagocytophilum str. CRT53-1</name>
    <dbReference type="NCBI Taxonomy" id="1359157"/>
    <lineage>
        <taxon>Bacteria</taxon>
        <taxon>Pseudomonadati</taxon>
        <taxon>Pseudomonadota</taxon>
        <taxon>Alphaproteobacteria</taxon>
        <taxon>Rickettsiales</taxon>
        <taxon>Anaplasmataceae</taxon>
        <taxon>Anaplasma</taxon>
        <taxon>phagocytophilum group</taxon>
    </lineage>
</organism>